<dbReference type="GO" id="GO:0008408">
    <property type="term" value="F:3'-5' exonuclease activity"/>
    <property type="evidence" value="ECO:0007669"/>
    <property type="project" value="TreeGrafter"/>
</dbReference>
<gene>
    <name evidence="4" type="ORF">FUAX_26190</name>
</gene>
<dbReference type="PANTHER" id="PTHR30231:SF37">
    <property type="entry name" value="EXODEOXYRIBONUCLEASE 10"/>
    <property type="match status" value="1"/>
</dbReference>
<feature type="domain" description="GIY-YIG" evidence="3">
    <location>
        <begin position="193"/>
        <end position="270"/>
    </location>
</feature>
<dbReference type="InterPro" id="IPR047296">
    <property type="entry name" value="GIY-YIG_UvrC_Cho"/>
</dbReference>
<name>A0AAU9CT44_9BACT</name>
<dbReference type="CDD" id="cd06127">
    <property type="entry name" value="DEDDh"/>
    <property type="match status" value="1"/>
</dbReference>
<dbReference type="SMART" id="SM00465">
    <property type="entry name" value="GIYc"/>
    <property type="match status" value="1"/>
</dbReference>
<dbReference type="NCBIfam" id="TIGR00573">
    <property type="entry name" value="dnaq"/>
    <property type="match status" value="1"/>
</dbReference>
<reference evidence="4 5" key="1">
    <citation type="submission" date="2021-12" db="EMBL/GenBank/DDBJ databases">
        <title>Genome sequencing of bacteria with rrn-lacking chromosome and rrn-plasmid.</title>
        <authorList>
            <person name="Anda M."/>
            <person name="Iwasaki W."/>
        </authorList>
    </citation>
    <scope>NUCLEOTIDE SEQUENCE [LARGE SCALE GENOMIC DNA]</scope>
    <source>
        <strain evidence="4 5">DSM 100852</strain>
    </source>
</reference>
<dbReference type="CDD" id="cd10434">
    <property type="entry name" value="GIY-YIG_UvrC_Cho"/>
    <property type="match status" value="1"/>
</dbReference>
<dbReference type="FunFam" id="3.30.420.10:FF:000045">
    <property type="entry name" value="3'-5' exonuclease DinG"/>
    <property type="match status" value="1"/>
</dbReference>
<dbReference type="PROSITE" id="PS50164">
    <property type="entry name" value="GIY_YIG"/>
    <property type="match status" value="1"/>
</dbReference>
<dbReference type="GO" id="GO:0006289">
    <property type="term" value="P:nucleotide-excision repair"/>
    <property type="evidence" value="ECO:0007669"/>
    <property type="project" value="InterPro"/>
</dbReference>
<dbReference type="SMART" id="SM00479">
    <property type="entry name" value="EXOIII"/>
    <property type="match status" value="1"/>
</dbReference>
<dbReference type="InterPro" id="IPR036397">
    <property type="entry name" value="RNaseH_sf"/>
</dbReference>
<dbReference type="InterPro" id="IPR035901">
    <property type="entry name" value="GIY-YIG_endonuc_sf"/>
</dbReference>
<dbReference type="RefSeq" id="WP_338391758.1">
    <property type="nucleotide sequence ID" value="NZ_AP025314.1"/>
</dbReference>
<keyword evidence="4" id="KW-0378">Hydrolase</keyword>
<evidence type="ECO:0000313" key="4">
    <source>
        <dbReference type="EMBL" id="BDD10187.1"/>
    </source>
</evidence>
<dbReference type="GO" id="GO:0045004">
    <property type="term" value="P:DNA replication proofreading"/>
    <property type="evidence" value="ECO:0007669"/>
    <property type="project" value="TreeGrafter"/>
</dbReference>
<comment type="subunit">
    <text evidence="2">DNA polymerase III contains a core (composed of alpha, epsilon and theta chains) that associates with a tau subunit. This core dimerizes to form the POLIII' complex. PolIII' associates with the gamma complex (composed of gamma, delta, delta', psi and chi chains) and with the beta chain to form the complete DNA polymerase III complex.</text>
</comment>
<dbReference type="InterPro" id="IPR012337">
    <property type="entry name" value="RNaseH-like_sf"/>
</dbReference>
<dbReference type="AlphaFoldDB" id="A0AAU9CT44"/>
<keyword evidence="4" id="KW-0269">Exonuclease</keyword>
<evidence type="ECO:0000259" key="3">
    <source>
        <dbReference type="PROSITE" id="PS50164"/>
    </source>
</evidence>
<dbReference type="InterPro" id="IPR006054">
    <property type="entry name" value="DnaQ"/>
</dbReference>
<dbReference type="KEGG" id="fax:FUAX_26190"/>
<dbReference type="GO" id="GO:0003677">
    <property type="term" value="F:DNA binding"/>
    <property type="evidence" value="ECO:0007669"/>
    <property type="project" value="InterPro"/>
</dbReference>
<dbReference type="SUPFAM" id="SSF53098">
    <property type="entry name" value="Ribonuclease H-like"/>
    <property type="match status" value="1"/>
</dbReference>
<evidence type="ECO:0000256" key="2">
    <source>
        <dbReference type="ARBA" id="ARBA00026073"/>
    </source>
</evidence>
<accession>A0AAU9CT44</accession>
<evidence type="ECO:0000313" key="5">
    <source>
        <dbReference type="Proteomes" id="UP001348817"/>
    </source>
</evidence>
<keyword evidence="4" id="KW-0540">Nuclease</keyword>
<dbReference type="Pfam" id="PF00929">
    <property type="entry name" value="RNase_T"/>
    <property type="match status" value="1"/>
</dbReference>
<dbReference type="EMBL" id="AP025314">
    <property type="protein sequence ID" value="BDD10187.1"/>
    <property type="molecule type" value="Genomic_DNA"/>
</dbReference>
<protein>
    <submittedName>
        <fullName evidence="4">Exonuclease</fullName>
    </submittedName>
</protein>
<evidence type="ECO:0000256" key="1">
    <source>
        <dbReference type="ARBA" id="ARBA00025483"/>
    </source>
</evidence>
<sequence>MALYAVLDIETTGGNTQGERITEIAVFLHDGENVIDEFHTLVNPERSIPPFISNLTGITNDMVKSSPRFFEVAKRLVEITEGATVVAHNAAFDYNFIRREFRELGFEFKRKTLCTVKMSRKLIPGEPSYSLGKLTKSLGIPLDNHHRAKADAYATVKLFELLLATDKEKSVLEDKSLVLHPALSRETLSDLPEEAGVYFFYDEHGNVIYVGKSVNVRQRVFSHFYSNKTKRAIEMRQSVADIDCVVTGSELVALLRESHEIKTLRPKYNRAQRRQAYPYGVYASYDMDGYVRFKIGRNIKGELPVATFASSDAAKNTMFKMVEDYSLCQKLCGLYDTKNACFGRTLKQCAGACVGEELPDAYNLRAQAVIDKFSFSGESFIILDKGRVLGERSVVVVENGRYLGFGFVPVEDAIESPEEFKTYINTYADNKDIRQILKSFLSHKKPERIIKYDEG</sequence>
<keyword evidence="5" id="KW-1185">Reference proteome</keyword>
<proteinExistence type="predicted"/>
<organism evidence="4 5">
    <name type="scientific">Fulvitalea axinellae</name>
    <dbReference type="NCBI Taxonomy" id="1182444"/>
    <lineage>
        <taxon>Bacteria</taxon>
        <taxon>Pseudomonadati</taxon>
        <taxon>Bacteroidota</taxon>
        <taxon>Cytophagia</taxon>
        <taxon>Cytophagales</taxon>
        <taxon>Persicobacteraceae</taxon>
        <taxon>Fulvitalea</taxon>
    </lineage>
</organism>
<dbReference type="Pfam" id="PF01541">
    <property type="entry name" value="GIY-YIG"/>
    <property type="match status" value="1"/>
</dbReference>
<dbReference type="PANTHER" id="PTHR30231">
    <property type="entry name" value="DNA POLYMERASE III SUBUNIT EPSILON"/>
    <property type="match status" value="1"/>
</dbReference>
<comment type="function">
    <text evidence="1">DNA polymerase III is a complex, multichain enzyme responsible for most of the replicative synthesis in bacteria. The epsilon subunit contain the editing function and is a proofreading 3'-5' exonuclease.</text>
</comment>
<dbReference type="Gene3D" id="3.30.420.10">
    <property type="entry name" value="Ribonuclease H-like superfamily/Ribonuclease H"/>
    <property type="match status" value="1"/>
</dbReference>
<dbReference type="SUPFAM" id="SSF82771">
    <property type="entry name" value="GIY-YIG endonuclease"/>
    <property type="match status" value="1"/>
</dbReference>
<dbReference type="GO" id="GO:0003887">
    <property type="term" value="F:DNA-directed DNA polymerase activity"/>
    <property type="evidence" value="ECO:0007669"/>
    <property type="project" value="InterPro"/>
</dbReference>
<dbReference type="GO" id="GO:0005829">
    <property type="term" value="C:cytosol"/>
    <property type="evidence" value="ECO:0007669"/>
    <property type="project" value="TreeGrafter"/>
</dbReference>
<dbReference type="Proteomes" id="UP001348817">
    <property type="component" value="Chromosome"/>
</dbReference>
<dbReference type="InterPro" id="IPR000305">
    <property type="entry name" value="GIY-YIG_endonuc"/>
</dbReference>
<dbReference type="Gene3D" id="3.40.1440.10">
    <property type="entry name" value="GIY-YIG endonuclease"/>
    <property type="match status" value="1"/>
</dbReference>
<dbReference type="InterPro" id="IPR013520">
    <property type="entry name" value="Ribonucl_H"/>
</dbReference>